<evidence type="ECO:0000313" key="1">
    <source>
        <dbReference type="EMBL" id="KAL2498723.1"/>
    </source>
</evidence>
<comment type="caution">
    <text evidence="1">The sequence shown here is derived from an EMBL/GenBank/DDBJ whole genome shotgun (WGS) entry which is preliminary data.</text>
</comment>
<protein>
    <recommendedName>
        <fullName evidence="3">Zinc knuckle CX2CX4HX4C domain-containing protein</fullName>
    </recommendedName>
</protein>
<gene>
    <name evidence="1" type="ORF">Adt_24273</name>
</gene>
<dbReference type="EMBL" id="JBFOLK010000007">
    <property type="protein sequence ID" value="KAL2498723.1"/>
    <property type="molecule type" value="Genomic_DNA"/>
</dbReference>
<keyword evidence="2" id="KW-1185">Reference proteome</keyword>
<evidence type="ECO:0000313" key="2">
    <source>
        <dbReference type="Proteomes" id="UP001604336"/>
    </source>
</evidence>
<name>A0ABD1SD99_9LAMI</name>
<sequence length="146" mass="17138">MDINAPRLDRIRIGNEDFAIWQNIYYEDLPLYCSFCKHLGGHEVERCLWKKTTGSKNNTSMEGEGFKTFQVKKKGKAVWVERQSGEISNDLEQGEIRECSKGNNDIVEETRKHDMKTQTVYRKEDDGNIHLMENLRRKLRVQRSLS</sequence>
<evidence type="ECO:0008006" key="3">
    <source>
        <dbReference type="Google" id="ProtNLM"/>
    </source>
</evidence>
<organism evidence="1 2">
    <name type="scientific">Abeliophyllum distichum</name>
    <dbReference type="NCBI Taxonomy" id="126358"/>
    <lineage>
        <taxon>Eukaryota</taxon>
        <taxon>Viridiplantae</taxon>
        <taxon>Streptophyta</taxon>
        <taxon>Embryophyta</taxon>
        <taxon>Tracheophyta</taxon>
        <taxon>Spermatophyta</taxon>
        <taxon>Magnoliopsida</taxon>
        <taxon>eudicotyledons</taxon>
        <taxon>Gunneridae</taxon>
        <taxon>Pentapetalae</taxon>
        <taxon>asterids</taxon>
        <taxon>lamiids</taxon>
        <taxon>Lamiales</taxon>
        <taxon>Oleaceae</taxon>
        <taxon>Forsythieae</taxon>
        <taxon>Abeliophyllum</taxon>
    </lineage>
</organism>
<reference evidence="2" key="1">
    <citation type="submission" date="2024-07" db="EMBL/GenBank/DDBJ databases">
        <title>Two chromosome-level genome assemblies of Korean endemic species Abeliophyllum distichum and Forsythia ovata (Oleaceae).</title>
        <authorList>
            <person name="Jang H."/>
        </authorList>
    </citation>
    <scope>NUCLEOTIDE SEQUENCE [LARGE SCALE GENOMIC DNA]</scope>
</reference>
<accession>A0ABD1SD99</accession>
<dbReference type="AlphaFoldDB" id="A0ABD1SD99"/>
<proteinExistence type="predicted"/>
<dbReference type="Proteomes" id="UP001604336">
    <property type="component" value="Unassembled WGS sequence"/>
</dbReference>